<dbReference type="RefSeq" id="WP_106719568.1">
    <property type="nucleotide sequence ID" value="NZ_JACHXT010000003.1"/>
</dbReference>
<keyword evidence="13" id="KW-1185">Reference proteome</keyword>
<proteinExistence type="inferred from homology"/>
<evidence type="ECO:0000256" key="7">
    <source>
        <dbReference type="ARBA" id="ARBA00022970"/>
    </source>
</evidence>
<keyword evidence="4 10" id="KW-0813">Transport</keyword>
<name>A0A2P7AKD1_9HYPH</name>
<accession>A0A2P7AKD1</accession>
<dbReference type="Proteomes" id="UP000241158">
    <property type="component" value="Unassembled WGS sequence"/>
</dbReference>
<protein>
    <submittedName>
        <fullName evidence="12">Glutamine ABC transporter permease GlnP</fullName>
    </submittedName>
</protein>
<feature type="transmembrane region" description="Helical" evidence="10">
    <location>
        <begin position="20"/>
        <end position="46"/>
    </location>
</feature>
<evidence type="ECO:0000256" key="2">
    <source>
        <dbReference type="ARBA" id="ARBA00004429"/>
    </source>
</evidence>
<keyword evidence="9 10" id="KW-0472">Membrane</keyword>
<dbReference type="PANTHER" id="PTHR30614">
    <property type="entry name" value="MEMBRANE COMPONENT OF AMINO ACID ABC TRANSPORTER"/>
    <property type="match status" value="1"/>
</dbReference>
<evidence type="ECO:0000313" key="13">
    <source>
        <dbReference type="Proteomes" id="UP000241158"/>
    </source>
</evidence>
<dbReference type="InterPro" id="IPR000515">
    <property type="entry name" value="MetI-like"/>
</dbReference>
<keyword evidence="8 10" id="KW-1133">Transmembrane helix</keyword>
<dbReference type="AlphaFoldDB" id="A0A2P7AKD1"/>
<dbReference type="GO" id="GO:0006865">
    <property type="term" value="P:amino acid transport"/>
    <property type="evidence" value="ECO:0007669"/>
    <property type="project" value="UniProtKB-KW"/>
</dbReference>
<keyword evidence="6 10" id="KW-0812">Transmembrane</keyword>
<evidence type="ECO:0000256" key="4">
    <source>
        <dbReference type="ARBA" id="ARBA00022448"/>
    </source>
</evidence>
<comment type="subcellular location">
    <subcellularLocation>
        <location evidence="2">Cell inner membrane</location>
        <topology evidence="2">Multi-pass membrane protein</topology>
    </subcellularLocation>
    <subcellularLocation>
        <location evidence="10">Cell membrane</location>
        <topology evidence="10">Multi-pass membrane protein</topology>
    </subcellularLocation>
</comment>
<evidence type="ECO:0000256" key="3">
    <source>
        <dbReference type="ARBA" id="ARBA00010072"/>
    </source>
</evidence>
<dbReference type="NCBIfam" id="TIGR01726">
    <property type="entry name" value="HEQRo_perm_3TM"/>
    <property type="match status" value="1"/>
</dbReference>
<dbReference type="Pfam" id="PF00528">
    <property type="entry name" value="BPD_transp_1"/>
    <property type="match status" value="1"/>
</dbReference>
<feature type="transmembrane region" description="Helical" evidence="10">
    <location>
        <begin position="58"/>
        <end position="82"/>
    </location>
</feature>
<evidence type="ECO:0000256" key="10">
    <source>
        <dbReference type="RuleBase" id="RU363032"/>
    </source>
</evidence>
<comment type="similarity">
    <text evidence="3">Belongs to the binding-protein-dependent transport system permease family. HisMQ subfamily.</text>
</comment>
<reference evidence="13" key="1">
    <citation type="submission" date="2017-11" db="EMBL/GenBank/DDBJ databases">
        <authorList>
            <person name="Kuznetsova I."/>
            <person name="Sazanova A."/>
            <person name="Chirak E."/>
            <person name="Safronova V."/>
            <person name="Willems A."/>
        </authorList>
    </citation>
    <scope>NUCLEOTIDE SEQUENCE [LARGE SCALE GENOMIC DNA]</scope>
    <source>
        <strain evidence="13">PEPV15</strain>
    </source>
</reference>
<keyword evidence="5" id="KW-1003">Cell membrane</keyword>
<evidence type="ECO:0000256" key="8">
    <source>
        <dbReference type="ARBA" id="ARBA00022989"/>
    </source>
</evidence>
<dbReference type="GO" id="GO:0043190">
    <property type="term" value="C:ATP-binding cassette (ABC) transporter complex"/>
    <property type="evidence" value="ECO:0007669"/>
    <property type="project" value="InterPro"/>
</dbReference>
<feature type="transmembrane region" description="Helical" evidence="10">
    <location>
        <begin position="189"/>
        <end position="208"/>
    </location>
</feature>
<dbReference type="OrthoDB" id="7190458at2"/>
<evidence type="ECO:0000256" key="5">
    <source>
        <dbReference type="ARBA" id="ARBA00022475"/>
    </source>
</evidence>
<dbReference type="CDD" id="cd06261">
    <property type="entry name" value="TM_PBP2"/>
    <property type="match status" value="1"/>
</dbReference>
<feature type="transmembrane region" description="Helical" evidence="10">
    <location>
        <begin position="88"/>
        <end position="108"/>
    </location>
</feature>
<dbReference type="PROSITE" id="PS50928">
    <property type="entry name" value="ABC_TM1"/>
    <property type="match status" value="1"/>
</dbReference>
<comment type="caution">
    <text evidence="12">The sequence shown here is derived from an EMBL/GenBank/DDBJ whole genome shotgun (WGS) entry which is preliminary data.</text>
</comment>
<evidence type="ECO:0000313" key="12">
    <source>
        <dbReference type="EMBL" id="PSH54664.1"/>
    </source>
</evidence>
<comment type="function">
    <text evidence="1">Part of the binding-protein-dependent transport system for glutamine; probably responsible for the translocation of the substrate across the membrane.</text>
</comment>
<keyword evidence="7" id="KW-0029">Amino-acid transport</keyword>
<evidence type="ECO:0000256" key="1">
    <source>
        <dbReference type="ARBA" id="ARBA00003159"/>
    </source>
</evidence>
<feature type="domain" description="ABC transmembrane type-1" evidence="11">
    <location>
        <begin position="19"/>
        <end position="208"/>
    </location>
</feature>
<dbReference type="InterPro" id="IPR043429">
    <property type="entry name" value="ArtM/GltK/GlnP/TcyL/YhdX-like"/>
</dbReference>
<dbReference type="Gene3D" id="1.10.3720.10">
    <property type="entry name" value="MetI-like"/>
    <property type="match status" value="1"/>
</dbReference>
<organism evidence="12 13">
    <name type="scientific">Phyllobacterium endophyticum</name>
    <dbReference type="NCBI Taxonomy" id="1149773"/>
    <lineage>
        <taxon>Bacteria</taxon>
        <taxon>Pseudomonadati</taxon>
        <taxon>Pseudomonadota</taxon>
        <taxon>Alphaproteobacteria</taxon>
        <taxon>Hyphomicrobiales</taxon>
        <taxon>Phyllobacteriaceae</taxon>
        <taxon>Phyllobacterium</taxon>
    </lineage>
</organism>
<dbReference type="GO" id="GO:0022857">
    <property type="term" value="F:transmembrane transporter activity"/>
    <property type="evidence" value="ECO:0007669"/>
    <property type="project" value="InterPro"/>
</dbReference>
<sequence length="218" mass="23467">MTFDWSAFFESFPGLLYGARVTLFVTLVSLPAGLLLGAMVGVILTYAPTPIASIAQVYVGLIRGTPMVVQIMFIFFGLPALMDVRLDGLTAGIVALVINSSAYLAEIVRGGLLAVPRGLQEAGLAMGLRFGQVIRYIVGPVAFRRMIPALGNQFVIGLKDSSLLIVIGVGELTRTGQEIMTDTYRAVEVWFAVAIIYLAMISLMASLLKSLEKHVRIA</sequence>
<dbReference type="SUPFAM" id="SSF161098">
    <property type="entry name" value="MetI-like"/>
    <property type="match status" value="1"/>
</dbReference>
<evidence type="ECO:0000256" key="6">
    <source>
        <dbReference type="ARBA" id="ARBA00022692"/>
    </source>
</evidence>
<dbReference type="EMBL" id="PGGN01000008">
    <property type="protein sequence ID" value="PSH54664.1"/>
    <property type="molecule type" value="Genomic_DNA"/>
</dbReference>
<gene>
    <name evidence="12" type="primary">glnP</name>
    <name evidence="12" type="ORF">CU100_26175</name>
</gene>
<dbReference type="PANTHER" id="PTHR30614:SF20">
    <property type="entry name" value="GLUTAMINE TRANSPORT SYSTEM PERMEASE PROTEIN GLNP"/>
    <property type="match status" value="1"/>
</dbReference>
<dbReference type="InterPro" id="IPR035906">
    <property type="entry name" value="MetI-like_sf"/>
</dbReference>
<evidence type="ECO:0000259" key="11">
    <source>
        <dbReference type="PROSITE" id="PS50928"/>
    </source>
</evidence>
<dbReference type="InterPro" id="IPR010065">
    <property type="entry name" value="AA_ABC_transptr_permease_3TM"/>
</dbReference>
<evidence type="ECO:0000256" key="9">
    <source>
        <dbReference type="ARBA" id="ARBA00023136"/>
    </source>
</evidence>